<dbReference type="InterPro" id="IPR013785">
    <property type="entry name" value="Aldolase_TIM"/>
</dbReference>
<evidence type="ECO:0000256" key="4">
    <source>
        <dbReference type="ARBA" id="ARBA00023004"/>
    </source>
</evidence>
<dbReference type="Gene3D" id="3.20.20.70">
    <property type="entry name" value="Aldolase class I"/>
    <property type="match status" value="1"/>
</dbReference>
<protein>
    <submittedName>
        <fullName evidence="7">Radical SAM protein</fullName>
    </submittedName>
</protein>
<sequence length="355" mass="39083">MTARASSGVFRGAKTLSLMPTHTCPAACANCASMSGPDVRENLSLDTILSAIGQAKALGFYNVVFTGGEATLRWKDLLTAIRHAHALELPTRLVTNAHWATSAYTADKTLAELLEAGLCEINYSTGDEHTRFIPLERVIRACLAAVRRNFKVWVMVELREQRKVTAASVNGHPLIAALSESEKQLIEVSESPWMPLDPSTIETYPAGAAANRLALKSQLGCSSVLQTYTVQANGVVGSCCGIGMRKIPELNVARVDNPDFLKSAIEEAESDFLKLWIHYKGPEQILAWAAAINPSIQWENMYAHHCQACARLYQDETVRQVIRIHHEEMIENVLQTAWLDEMHAPSESLRSSRSA</sequence>
<gene>
    <name evidence="7" type="ORF">IV454_29115</name>
</gene>
<evidence type="ECO:0000313" key="8">
    <source>
        <dbReference type="Proteomes" id="UP000662888"/>
    </source>
</evidence>
<dbReference type="PROSITE" id="PS51918">
    <property type="entry name" value="RADICAL_SAM"/>
    <property type="match status" value="1"/>
</dbReference>
<dbReference type="Proteomes" id="UP000662888">
    <property type="component" value="Chromosome"/>
</dbReference>
<evidence type="ECO:0000256" key="1">
    <source>
        <dbReference type="ARBA" id="ARBA00001966"/>
    </source>
</evidence>
<dbReference type="RefSeq" id="WP_206089131.1">
    <property type="nucleotide sequence ID" value="NZ_CP065053.1"/>
</dbReference>
<dbReference type="Pfam" id="PF04055">
    <property type="entry name" value="Radical_SAM"/>
    <property type="match status" value="1"/>
</dbReference>
<dbReference type="PANTHER" id="PTHR11228:SF34">
    <property type="entry name" value="TUNGSTEN-CONTAINING ALDEHYDE FERREDOXIN OXIDOREDUCTASE COFACTOR MODIFYING PROTEIN"/>
    <property type="match status" value="1"/>
</dbReference>
<dbReference type="SFLD" id="SFLDS00029">
    <property type="entry name" value="Radical_SAM"/>
    <property type="match status" value="1"/>
</dbReference>
<organism evidence="7 8">
    <name type="scientific">Massilia antarctica</name>
    <dbReference type="NCBI Taxonomy" id="2765360"/>
    <lineage>
        <taxon>Bacteria</taxon>
        <taxon>Pseudomonadati</taxon>
        <taxon>Pseudomonadota</taxon>
        <taxon>Betaproteobacteria</taxon>
        <taxon>Burkholderiales</taxon>
        <taxon>Oxalobacteraceae</taxon>
        <taxon>Telluria group</taxon>
        <taxon>Massilia</taxon>
    </lineage>
</organism>
<proteinExistence type="predicted"/>
<dbReference type="InterPro" id="IPR058240">
    <property type="entry name" value="rSAM_sf"/>
</dbReference>
<keyword evidence="8" id="KW-1185">Reference proteome</keyword>
<comment type="cofactor">
    <cofactor evidence="1">
        <name>[4Fe-4S] cluster</name>
        <dbReference type="ChEBI" id="CHEBI:49883"/>
    </cofactor>
</comment>
<dbReference type="SUPFAM" id="SSF102114">
    <property type="entry name" value="Radical SAM enzymes"/>
    <property type="match status" value="1"/>
</dbReference>
<dbReference type="InterPro" id="IPR050377">
    <property type="entry name" value="Radical_SAM_PqqE_MftC-like"/>
</dbReference>
<reference evidence="7 8" key="1">
    <citation type="submission" date="2020-11" db="EMBL/GenBank/DDBJ databases">
        <authorList>
            <person name="Sun Q."/>
        </authorList>
    </citation>
    <scope>NUCLEOTIDE SEQUENCE [LARGE SCALE GENOMIC DNA]</scope>
    <source>
        <strain evidence="7 8">P8398</strain>
    </source>
</reference>
<name>A0AA48WBD5_9BURK</name>
<accession>A0AA48WBD5</accession>
<evidence type="ECO:0000313" key="7">
    <source>
        <dbReference type="EMBL" id="QPI49451.1"/>
    </source>
</evidence>
<dbReference type="InterPro" id="IPR007197">
    <property type="entry name" value="rSAM"/>
</dbReference>
<dbReference type="CDD" id="cd01335">
    <property type="entry name" value="Radical_SAM"/>
    <property type="match status" value="1"/>
</dbReference>
<evidence type="ECO:0000256" key="5">
    <source>
        <dbReference type="ARBA" id="ARBA00023014"/>
    </source>
</evidence>
<keyword evidence="3" id="KW-0479">Metal-binding</keyword>
<evidence type="ECO:0000256" key="3">
    <source>
        <dbReference type="ARBA" id="ARBA00022723"/>
    </source>
</evidence>
<dbReference type="EMBL" id="CP065053">
    <property type="protein sequence ID" value="QPI49451.1"/>
    <property type="molecule type" value="Genomic_DNA"/>
</dbReference>
<evidence type="ECO:0000256" key="2">
    <source>
        <dbReference type="ARBA" id="ARBA00022691"/>
    </source>
</evidence>
<keyword evidence="4" id="KW-0408">Iron</keyword>
<feature type="domain" description="Radical SAM core" evidence="6">
    <location>
        <begin position="10"/>
        <end position="222"/>
    </location>
</feature>
<keyword evidence="2" id="KW-0949">S-adenosyl-L-methionine</keyword>
<evidence type="ECO:0000259" key="6">
    <source>
        <dbReference type="PROSITE" id="PS51918"/>
    </source>
</evidence>
<keyword evidence="5" id="KW-0411">Iron-sulfur</keyword>
<dbReference type="PANTHER" id="PTHR11228">
    <property type="entry name" value="RADICAL SAM DOMAIN PROTEIN"/>
    <property type="match status" value="1"/>
</dbReference>